<evidence type="ECO:0000313" key="8">
    <source>
        <dbReference type="Proteomes" id="UP000030905"/>
    </source>
</evidence>
<dbReference type="EMBL" id="CP009268">
    <property type="protein sequence ID" value="AJA50255.1"/>
    <property type="molecule type" value="Genomic_DNA"/>
</dbReference>
<keyword evidence="6" id="KW-0378">Hydrolase</keyword>
<dbReference type="Pfam" id="PF00005">
    <property type="entry name" value="ABC_tran"/>
    <property type="match status" value="1"/>
</dbReference>
<dbReference type="InterPro" id="IPR018632">
    <property type="entry name" value="AAA-associated_dom_C"/>
</dbReference>
<keyword evidence="1" id="KW-0813">Transport</keyword>
<dbReference type="InterPro" id="IPR017871">
    <property type="entry name" value="ABC_transporter-like_CS"/>
</dbReference>
<keyword evidence="2" id="KW-0547">Nucleotide-binding</keyword>
<dbReference type="AlphaFoldDB" id="A0A0H3J0R9"/>
<dbReference type="Pfam" id="PF09821">
    <property type="entry name" value="AAA_assoc_C"/>
    <property type="match status" value="1"/>
</dbReference>
<evidence type="ECO:0000313" key="6">
    <source>
        <dbReference type="EMBL" id="KRU13732.1"/>
    </source>
</evidence>
<dbReference type="InterPro" id="IPR003439">
    <property type="entry name" value="ABC_transporter-like_ATP-bd"/>
</dbReference>
<reference evidence="5 8" key="1">
    <citation type="journal article" date="2015" name="Genome Announc.">
        <title>Complete Genome Sequence of the Nitrogen-Fixing and Solvent-Producing Clostridium pasteurianum DSM 525.</title>
        <authorList>
            <person name="Poehlein A."/>
            <person name="Grosse-Honebrink A."/>
            <person name="Zhang Y."/>
            <person name="Minton N.P."/>
            <person name="Daniel R."/>
        </authorList>
    </citation>
    <scope>NUCLEOTIDE SEQUENCE [LARGE SCALE GENOMIC DNA]</scope>
    <source>
        <strain evidence="5">DSM 525</strain>
        <strain evidence="8">DSM 525 / ATCC 6013</strain>
    </source>
</reference>
<evidence type="ECO:0000256" key="1">
    <source>
        <dbReference type="ARBA" id="ARBA00022448"/>
    </source>
</evidence>
<evidence type="ECO:0000256" key="3">
    <source>
        <dbReference type="ARBA" id="ARBA00022840"/>
    </source>
</evidence>
<dbReference type="GO" id="GO:0016887">
    <property type="term" value="F:ATP hydrolysis activity"/>
    <property type="evidence" value="ECO:0007669"/>
    <property type="project" value="InterPro"/>
</dbReference>
<dbReference type="RefSeq" id="WP_003440432.1">
    <property type="nucleotide sequence ID" value="NZ_ANZB01000001.1"/>
</dbReference>
<evidence type="ECO:0000313" key="7">
    <source>
        <dbReference type="Proteomes" id="UP000028042"/>
    </source>
</evidence>
<organism evidence="5 8">
    <name type="scientific">Clostridium pasteurianum DSM 525 = ATCC 6013</name>
    <dbReference type="NCBI Taxonomy" id="1262449"/>
    <lineage>
        <taxon>Bacteria</taxon>
        <taxon>Bacillati</taxon>
        <taxon>Bacillota</taxon>
        <taxon>Clostridia</taxon>
        <taxon>Eubacteriales</taxon>
        <taxon>Clostridiaceae</taxon>
        <taxon>Clostridium</taxon>
    </lineage>
</organism>
<dbReference type="Proteomes" id="UP000030905">
    <property type="component" value="Chromosome"/>
</dbReference>
<dbReference type="eggNOG" id="COG1116">
    <property type="taxonomic scope" value="Bacteria"/>
</dbReference>
<reference evidence="6" key="2">
    <citation type="submission" date="2015-10" db="EMBL/GenBank/DDBJ databases">
        <title>Improved Draft Genome Sequence of Clostridium pasteurianum Strain ATCC 6013 (DSM 525) Using a Hybrid Next-Generation Sequencing Approach.</title>
        <authorList>
            <person name="Pyne M.E."/>
            <person name="Utturkar S.M."/>
            <person name="Brown S.D."/>
            <person name="Moo-Young M."/>
            <person name="Chung D.A."/>
            <person name="Chou P.C."/>
        </authorList>
    </citation>
    <scope>NUCLEOTIDE SEQUENCE</scope>
    <source>
        <strain evidence="6">ATCC 6013</strain>
    </source>
</reference>
<evidence type="ECO:0000259" key="4">
    <source>
        <dbReference type="PROSITE" id="PS50893"/>
    </source>
</evidence>
<dbReference type="Gene3D" id="3.40.50.300">
    <property type="entry name" value="P-loop containing nucleotide triphosphate hydrolases"/>
    <property type="match status" value="1"/>
</dbReference>
<dbReference type="CDD" id="cd03293">
    <property type="entry name" value="ABC_NrtD_SsuB_transporters"/>
    <property type="match status" value="1"/>
</dbReference>
<dbReference type="PROSITE" id="PS50893">
    <property type="entry name" value="ABC_TRANSPORTER_2"/>
    <property type="match status" value="1"/>
</dbReference>
<evidence type="ECO:0000256" key="2">
    <source>
        <dbReference type="ARBA" id="ARBA00022741"/>
    </source>
</evidence>
<dbReference type="InterPro" id="IPR003593">
    <property type="entry name" value="AAA+_ATPase"/>
</dbReference>
<dbReference type="EC" id="3.6.3.36" evidence="6"/>
<dbReference type="PATRIC" id="fig|1262449.3.peg.56"/>
<dbReference type="GeneID" id="93072423"/>
<keyword evidence="3" id="KW-0067">ATP-binding</keyword>
<dbReference type="PROSITE" id="PS00211">
    <property type="entry name" value="ABC_TRANSPORTER_1"/>
    <property type="match status" value="1"/>
</dbReference>
<proteinExistence type="predicted"/>
<dbReference type="SMART" id="SM00382">
    <property type="entry name" value="AAA"/>
    <property type="match status" value="1"/>
</dbReference>
<dbReference type="PANTHER" id="PTHR42788:SF13">
    <property type="entry name" value="ALIPHATIC SULFONATES IMPORT ATP-BINDING PROTEIN SSUB"/>
    <property type="match status" value="1"/>
</dbReference>
<dbReference type="SUPFAM" id="SSF52540">
    <property type="entry name" value="P-loop containing nucleoside triphosphate hydrolases"/>
    <property type="match status" value="1"/>
</dbReference>
<gene>
    <name evidence="5" type="ORF">CLPA_c01670</name>
    <name evidence="6" type="ORF">CP6013_02980</name>
</gene>
<dbReference type="KEGG" id="cpae:CPAST_c01670"/>
<dbReference type="PANTHER" id="PTHR42788">
    <property type="entry name" value="TAURINE IMPORT ATP-BINDING PROTEIN-RELATED"/>
    <property type="match status" value="1"/>
</dbReference>
<name>A0A0H3J0R9_CLOPA</name>
<reference evidence="6 7" key="3">
    <citation type="journal article" name="Genome Announc.">
        <title>Improved Draft Genome Sequence of Clostridium pasteurianum Strain ATCC 6013 (DSM 525) Using a Hybrid Next-Generation Sequencing Approach.</title>
        <authorList>
            <person name="Pyne M.E."/>
            <person name="Utturkar S."/>
            <person name="Brown S.D."/>
            <person name="Moo-Young M."/>
            <person name="Chung D.A."/>
            <person name="Chou C.P."/>
        </authorList>
    </citation>
    <scope>NUCLEOTIDE SEQUENCE [LARGE SCALE GENOMIC DNA]</scope>
    <source>
        <strain evidence="6 7">ATCC 6013</strain>
    </source>
</reference>
<dbReference type="GO" id="GO:0005524">
    <property type="term" value="F:ATP binding"/>
    <property type="evidence" value="ECO:0007669"/>
    <property type="project" value="UniProtKB-KW"/>
</dbReference>
<accession>A0A0H3J0R9</accession>
<protein>
    <submittedName>
        <fullName evidence="5">ABC-type nitrate/sulfonate/bicarbonate transport system, ATPase component</fullName>
    </submittedName>
    <submittedName>
        <fullName evidence="6">Taurine-transporting ATPase</fullName>
        <ecNumber evidence="6">3.6.3.36</ecNumber>
    </submittedName>
</protein>
<evidence type="ECO:0000313" key="5">
    <source>
        <dbReference type="EMBL" id="AJA50255.1"/>
    </source>
</evidence>
<feature type="domain" description="ABC transporter" evidence="4">
    <location>
        <begin position="8"/>
        <end position="240"/>
    </location>
</feature>
<dbReference type="Proteomes" id="UP000028042">
    <property type="component" value="Unassembled WGS sequence"/>
</dbReference>
<dbReference type="InterPro" id="IPR027417">
    <property type="entry name" value="P-loop_NTPase"/>
</dbReference>
<sequence>MRKQKEFIKVKGITKYFGESEKPTLKDINININEDEFIAILGPSGSGKSSLLRIITGLLEPTEGEVIFDGKKVDGVNPYASIVFQSFALYPWLTVQENVELGLKAKGFPKDYTTEKASELISLIGLDGFEDAYPKELSGGMRQRVGFARALAVQPKLLCMDEPFSALDFLTAENLRTELIDLWTNKKMPIKSVIMITHGIEEAVLMADKIVMLSRDPARVIAEIKINLPHPRNRKSIEFERTVDSIYKVLTKGEFDDQDENEIKKVVKEKVEKPVEIPAASIGVMSGLLELVDDNDGRMDIYQLGRDLMMEIDDLLPNIEGISMLKFADVKEGDIIITPLGSSFIEAETEQAKEIFREQIMDISTFKVIVKVLNTKKNKTMKEEFFQELFAQYLGEHSIESKMDVIIDWGRYAELFNYDHDTEELYIDME</sequence>
<dbReference type="EMBL" id="JPGY02000001">
    <property type="protein sequence ID" value="KRU13732.1"/>
    <property type="molecule type" value="Genomic_DNA"/>
</dbReference>
<dbReference type="InterPro" id="IPR050166">
    <property type="entry name" value="ABC_transporter_ATP-bind"/>
</dbReference>
<keyword evidence="8" id="KW-1185">Reference proteome</keyword>
<dbReference type="KEGG" id="cpat:CLPA_c01670"/>